<dbReference type="GO" id="GO:0000160">
    <property type="term" value="P:phosphorelay signal transduction system"/>
    <property type="evidence" value="ECO:0007669"/>
    <property type="project" value="InterPro"/>
</dbReference>
<name>A0A1I3EES3_SELRU</name>
<organism evidence="3 4">
    <name type="scientific">Selenomonas ruminantium</name>
    <dbReference type="NCBI Taxonomy" id="971"/>
    <lineage>
        <taxon>Bacteria</taxon>
        <taxon>Bacillati</taxon>
        <taxon>Bacillota</taxon>
        <taxon>Negativicutes</taxon>
        <taxon>Selenomonadales</taxon>
        <taxon>Selenomonadaceae</taxon>
        <taxon>Selenomonas</taxon>
    </lineage>
</organism>
<dbReference type="RefSeq" id="WP_075443160.1">
    <property type="nucleotide sequence ID" value="NZ_FOQK01000010.1"/>
</dbReference>
<dbReference type="InterPro" id="IPR001789">
    <property type="entry name" value="Sig_transdc_resp-reg_receiver"/>
</dbReference>
<keyword evidence="1" id="KW-0597">Phosphoprotein</keyword>
<dbReference type="EMBL" id="FOQK01000010">
    <property type="protein sequence ID" value="SFH97457.1"/>
    <property type="molecule type" value="Genomic_DNA"/>
</dbReference>
<dbReference type="SUPFAM" id="SSF52172">
    <property type="entry name" value="CheY-like"/>
    <property type="match status" value="1"/>
</dbReference>
<dbReference type="Gene3D" id="3.40.50.2300">
    <property type="match status" value="1"/>
</dbReference>
<dbReference type="InterPro" id="IPR013972">
    <property type="entry name" value="YcbB"/>
</dbReference>
<evidence type="ECO:0000313" key="3">
    <source>
        <dbReference type="EMBL" id="SFH97457.1"/>
    </source>
</evidence>
<dbReference type="Pfam" id="PF00072">
    <property type="entry name" value="Response_reg"/>
    <property type="match status" value="1"/>
</dbReference>
<feature type="domain" description="Response regulatory" evidence="2">
    <location>
        <begin position="2"/>
        <end position="118"/>
    </location>
</feature>
<dbReference type="InterPro" id="IPR011006">
    <property type="entry name" value="CheY-like_superfamily"/>
</dbReference>
<dbReference type="AlphaFoldDB" id="A0A1I3EES3"/>
<dbReference type="InterPro" id="IPR052048">
    <property type="entry name" value="ST_Response_Regulator"/>
</dbReference>
<dbReference type="PANTHER" id="PTHR43228">
    <property type="entry name" value="TWO-COMPONENT RESPONSE REGULATOR"/>
    <property type="match status" value="1"/>
</dbReference>
<reference evidence="3 4" key="1">
    <citation type="submission" date="2016-10" db="EMBL/GenBank/DDBJ databases">
        <authorList>
            <person name="de Groot N.N."/>
        </authorList>
    </citation>
    <scope>NUCLEOTIDE SEQUENCE [LARGE SCALE GENOMIC DNA]</scope>
    <source>
        <strain evidence="3 4">Z108</strain>
    </source>
</reference>
<sequence>MNILLIDDDEAIRMMLQDIIEDYNLGEVVASLPSAAELTNSLLALHHVDILIIDMLMPGIDGIAAVSQIKKDFAGKIIMLSQVESKDLVGKAYEQGVNYYITKPLNRNEIVSIIRNVSEHLRLESFAQNLQSSLASLTPQAMAAPAPAPSPAQKGTAMLQELGIANAPGAQDLLDIINYLTRHPGMNPSLKQLFTNVASERPATSDAAREAKAMEQRLRRTIYQAHVHLATLGAVDYTNPRFEEYAPIYFDYSDIRNTMRLIENDEKPSLSQVHINTKKFIFALYDAITR</sequence>
<dbReference type="PANTHER" id="PTHR43228:SF8">
    <property type="entry name" value="TRANSCRIPTIONAL REGULATORY PROTEIN GLNL"/>
    <property type="match status" value="1"/>
</dbReference>
<protein>
    <submittedName>
        <fullName evidence="3">Two-component system, response regulator YcbB</fullName>
    </submittedName>
</protein>
<evidence type="ECO:0000256" key="1">
    <source>
        <dbReference type="PROSITE-ProRule" id="PRU00169"/>
    </source>
</evidence>
<dbReference type="PROSITE" id="PS50110">
    <property type="entry name" value="RESPONSE_REGULATORY"/>
    <property type="match status" value="1"/>
</dbReference>
<dbReference type="SMART" id="SM00448">
    <property type="entry name" value="REC"/>
    <property type="match status" value="1"/>
</dbReference>
<dbReference type="Pfam" id="PF08664">
    <property type="entry name" value="YcbB"/>
    <property type="match status" value="1"/>
</dbReference>
<feature type="modified residue" description="4-aspartylphosphate" evidence="1">
    <location>
        <position position="54"/>
    </location>
</feature>
<dbReference type="Proteomes" id="UP000183639">
    <property type="component" value="Unassembled WGS sequence"/>
</dbReference>
<accession>A0A1I3EES3</accession>
<dbReference type="OrthoDB" id="1684633at2"/>
<gene>
    <name evidence="3" type="ORF">SAMN04487861_1104</name>
</gene>
<proteinExistence type="predicted"/>
<evidence type="ECO:0000313" key="4">
    <source>
        <dbReference type="Proteomes" id="UP000183639"/>
    </source>
</evidence>
<evidence type="ECO:0000259" key="2">
    <source>
        <dbReference type="PROSITE" id="PS50110"/>
    </source>
</evidence>